<evidence type="ECO:0000313" key="2">
    <source>
        <dbReference type="EMBL" id="HIQ91292.1"/>
    </source>
</evidence>
<accession>A0A9D1CZ07</accession>
<gene>
    <name evidence="2" type="ORF">IAB27_06710</name>
</gene>
<reference evidence="2" key="2">
    <citation type="journal article" date="2021" name="PeerJ">
        <title>Extensive microbial diversity within the chicken gut microbiome revealed by metagenomics and culture.</title>
        <authorList>
            <person name="Gilroy R."/>
            <person name="Ravi A."/>
            <person name="Getino M."/>
            <person name="Pursley I."/>
            <person name="Horton D.L."/>
            <person name="Alikhan N.F."/>
            <person name="Baker D."/>
            <person name="Gharbi K."/>
            <person name="Hall N."/>
            <person name="Watson M."/>
            <person name="Adriaenssens E.M."/>
            <person name="Foster-Nyarko E."/>
            <person name="Jarju S."/>
            <person name="Secka A."/>
            <person name="Antonio M."/>
            <person name="Oren A."/>
            <person name="Chaudhuri R.R."/>
            <person name="La Ragione R."/>
            <person name="Hildebrand F."/>
            <person name="Pallen M.J."/>
        </authorList>
    </citation>
    <scope>NUCLEOTIDE SEQUENCE</scope>
    <source>
        <strain evidence="2">CHK147-3167</strain>
    </source>
</reference>
<proteinExistence type="predicted"/>
<name>A0A9D1CZ07_9FIRM</name>
<evidence type="ECO:0000259" key="1">
    <source>
        <dbReference type="Pfam" id="PF13274"/>
    </source>
</evidence>
<comment type="caution">
    <text evidence="2">The sequence shown here is derived from an EMBL/GenBank/DDBJ whole genome shotgun (WGS) entry which is preliminary data.</text>
</comment>
<dbReference type="EMBL" id="DVFV01000114">
    <property type="protein sequence ID" value="HIQ91292.1"/>
    <property type="molecule type" value="Genomic_DNA"/>
</dbReference>
<feature type="domain" description="Antitoxin SocA-like Panacea" evidence="1">
    <location>
        <begin position="31"/>
        <end position="141"/>
    </location>
</feature>
<evidence type="ECO:0000313" key="3">
    <source>
        <dbReference type="Proteomes" id="UP000886786"/>
    </source>
</evidence>
<dbReference type="InterPro" id="IPR025272">
    <property type="entry name" value="SocA_Panacea"/>
</dbReference>
<dbReference type="Proteomes" id="UP000886786">
    <property type="component" value="Unassembled WGS sequence"/>
</dbReference>
<sequence>MEFQAQNPIEVADFVIDLAKKDGKYVTNLQLQKILFFLQGYSLATFGEPLMNGDFSKWKYGPVQKNVYQSFRSYGSSPIVAGALDAYYDNGKLVLKRFPMIDQNSLGNEEVFQKIKIFTNKLLNKSAWQLVNMTHNHPSWKNNYNKIMQRCAADYNKDEILDCYKCNKDVLND</sequence>
<dbReference type="Pfam" id="PF13274">
    <property type="entry name" value="SocA_Panacea"/>
    <property type="match status" value="1"/>
</dbReference>
<reference evidence="2" key="1">
    <citation type="submission" date="2020-10" db="EMBL/GenBank/DDBJ databases">
        <authorList>
            <person name="Gilroy R."/>
        </authorList>
    </citation>
    <scope>NUCLEOTIDE SEQUENCE</scope>
    <source>
        <strain evidence="2">CHK147-3167</strain>
    </source>
</reference>
<dbReference type="AlphaFoldDB" id="A0A9D1CZ07"/>
<organism evidence="2 3">
    <name type="scientific">Candidatus Coprosoma intestinipullorum</name>
    <dbReference type="NCBI Taxonomy" id="2840752"/>
    <lineage>
        <taxon>Bacteria</taxon>
        <taxon>Bacillati</taxon>
        <taxon>Bacillota</taxon>
        <taxon>Bacillota incertae sedis</taxon>
        <taxon>Candidatus Coprosoma</taxon>
    </lineage>
</organism>
<protein>
    <submittedName>
        <fullName evidence="2">DUF4065 domain-containing protein</fullName>
    </submittedName>
</protein>